<organism evidence="2 3">
    <name type="scientific">Bacillus cabrialesii subsp. tritici</name>
    <dbReference type="NCBI Taxonomy" id="2944916"/>
    <lineage>
        <taxon>Bacteria</taxon>
        <taxon>Bacillati</taxon>
        <taxon>Bacillota</taxon>
        <taxon>Bacilli</taxon>
        <taxon>Bacillales</taxon>
        <taxon>Bacillaceae</taxon>
        <taxon>Bacillus</taxon>
        <taxon>Bacillus cabrialesii</taxon>
    </lineage>
</organism>
<feature type="domain" description="DUF6575" evidence="1">
    <location>
        <begin position="9"/>
        <end position="180"/>
    </location>
</feature>
<comment type="caution">
    <text evidence="2">The sequence shown here is derived from an EMBL/GenBank/DDBJ whole genome shotgun (WGS) entry which is preliminary data.</text>
</comment>
<dbReference type="InterPro" id="IPR046482">
    <property type="entry name" value="DUF6575"/>
</dbReference>
<protein>
    <recommendedName>
        <fullName evidence="1">DUF6575 domain-containing protein</fullName>
    </recommendedName>
</protein>
<gene>
    <name evidence="2" type="ORF">KHP33_006640</name>
</gene>
<accession>A0ABT9DIK1</accession>
<dbReference type="RefSeq" id="WP_052478204.1">
    <property type="nucleotide sequence ID" value="NZ_JAHBMK020000001.1"/>
</dbReference>
<dbReference type="Proteomes" id="UP001177121">
    <property type="component" value="Unassembled WGS sequence"/>
</dbReference>
<proteinExistence type="predicted"/>
<sequence length="388" mass="44483">MEFILPQPLHKLKIIEVYEYYDRPILFACESLSGQKYLVNWIDTDELGDTWFYVPVSKTRFSMIRSGKLSLRECIIQAEDEFVWQVWISNQTDDVKLVIKNVNEIEEYDLPDEDSYLDLNEGTLPEKDNSVLESLRSKRDVLDISLEVEGTHSNEIETETLGSILLLTQELNYHVALKKQQALRGRIPNEIREKNKLKTVGFFAASFGVRLQSESTSGLLDFTDTTDSLESLINLFSSTNNMGTLKEAIKDINIRATKTYYQLLKKLNEKNLEINLEWASPSSKSIKTRLEKNRIVDALRLMSNEQKVETSEIELSGNLVGLDTDKKTFHLISDENEHISGKFNSGLDTSQYHLPIKVLATLQQEVQLNNISDEENYKYVLTGLSIQP</sequence>
<evidence type="ECO:0000259" key="1">
    <source>
        <dbReference type="Pfam" id="PF20215"/>
    </source>
</evidence>
<evidence type="ECO:0000313" key="3">
    <source>
        <dbReference type="Proteomes" id="UP001177121"/>
    </source>
</evidence>
<evidence type="ECO:0000313" key="2">
    <source>
        <dbReference type="EMBL" id="MDO8224525.1"/>
    </source>
</evidence>
<dbReference type="Pfam" id="PF20215">
    <property type="entry name" value="DUF6575"/>
    <property type="match status" value="1"/>
</dbReference>
<keyword evidence="3" id="KW-1185">Reference proteome</keyword>
<reference evidence="2" key="1">
    <citation type="submission" date="2023-07" db="EMBL/GenBank/DDBJ databases">
        <title>Biological control against Fusarium languescens, the causal agent of wilt in Jalapeno peppers, by a novel bacterial subspecies: Bacillus cabrialesii subsp. tritici TSO2.</title>
        <authorList>
            <person name="Montoya-Martinez A.C."/>
            <person name="Figueroa-Brambila K.M."/>
            <person name="Escalante-Beltran A."/>
            <person name="Lopez-Montoya N.D."/>
            <person name="Valenzuela-Ruiz V."/>
            <person name="Parra-Cota F.I."/>
            <person name="Estrada Alvarado M.I."/>
            <person name="De Los Santos Villalobos S."/>
        </authorList>
    </citation>
    <scope>NUCLEOTIDE SEQUENCE</scope>
    <source>
        <strain evidence="2">TSO2</strain>
    </source>
</reference>
<name>A0ABT9DIK1_9BACI</name>
<dbReference type="EMBL" id="JAHBMK020000001">
    <property type="protein sequence ID" value="MDO8224525.1"/>
    <property type="molecule type" value="Genomic_DNA"/>
</dbReference>